<accession>A0ACC2L901</accession>
<keyword evidence="2" id="KW-1185">Reference proteome</keyword>
<protein>
    <submittedName>
        <fullName evidence="1">Uncharacterized protein</fullName>
    </submittedName>
</protein>
<name>A0ACC2L901_PERAE</name>
<proteinExistence type="predicted"/>
<dbReference type="EMBL" id="CM056815">
    <property type="protein sequence ID" value="KAJ8629768.1"/>
    <property type="molecule type" value="Genomic_DNA"/>
</dbReference>
<evidence type="ECO:0000313" key="1">
    <source>
        <dbReference type="EMBL" id="KAJ8629768.1"/>
    </source>
</evidence>
<dbReference type="Proteomes" id="UP001234297">
    <property type="component" value="Chromosome 7"/>
</dbReference>
<organism evidence="1 2">
    <name type="scientific">Persea americana</name>
    <name type="common">Avocado</name>
    <dbReference type="NCBI Taxonomy" id="3435"/>
    <lineage>
        <taxon>Eukaryota</taxon>
        <taxon>Viridiplantae</taxon>
        <taxon>Streptophyta</taxon>
        <taxon>Embryophyta</taxon>
        <taxon>Tracheophyta</taxon>
        <taxon>Spermatophyta</taxon>
        <taxon>Magnoliopsida</taxon>
        <taxon>Magnoliidae</taxon>
        <taxon>Laurales</taxon>
        <taxon>Lauraceae</taxon>
        <taxon>Persea</taxon>
    </lineage>
</organism>
<sequence length="245" mass="25451">MLSPILQHPSLFLPLYTLQSPKPPKSLSKTPPPPLSLNPQTTLQTPSQNHNHSSLIISGPSHLSGHVHISGSKNSALPVLAAALCCSEGPSILRGIPDLSDVTTMISILRSLGARVEVYDGGVVVVDAEGIGSVEPCSDSVGRIRAGFFVVGPLVGRFGEAVVRLPGGCEIGARPIDLYVRGLRALSAVVEVGHGKLHVCAANGKGLIGGRFHFDYPSVGATETLMMAASMANGVTVLTNVAQMN</sequence>
<comment type="caution">
    <text evidence="1">The sequence shown here is derived from an EMBL/GenBank/DDBJ whole genome shotgun (WGS) entry which is preliminary data.</text>
</comment>
<gene>
    <name evidence="1" type="ORF">MRB53_023091</name>
</gene>
<evidence type="ECO:0000313" key="2">
    <source>
        <dbReference type="Proteomes" id="UP001234297"/>
    </source>
</evidence>
<reference evidence="1 2" key="1">
    <citation type="journal article" date="2022" name="Hortic Res">
        <title>A haplotype resolved chromosomal level avocado genome allows analysis of novel avocado genes.</title>
        <authorList>
            <person name="Nath O."/>
            <person name="Fletcher S.J."/>
            <person name="Hayward A."/>
            <person name="Shaw L.M."/>
            <person name="Masouleh A.K."/>
            <person name="Furtado A."/>
            <person name="Henry R.J."/>
            <person name="Mitter N."/>
        </authorList>
    </citation>
    <scope>NUCLEOTIDE SEQUENCE [LARGE SCALE GENOMIC DNA]</scope>
    <source>
        <strain evidence="2">cv. Hass</strain>
    </source>
</reference>